<reference evidence="1" key="1">
    <citation type="submission" date="2023-04" db="EMBL/GenBank/DDBJ databases">
        <title>Draft Genome sequencing of Naganishia species isolated from polar environments using Oxford Nanopore Technology.</title>
        <authorList>
            <person name="Leo P."/>
            <person name="Venkateswaran K."/>
        </authorList>
    </citation>
    <scope>NUCLEOTIDE SEQUENCE</scope>
    <source>
        <strain evidence="1">MNA-CCFEE 5261</strain>
    </source>
</reference>
<name>A0ACC2UV48_9TREE</name>
<protein>
    <submittedName>
        <fullName evidence="1">Uncharacterized protein</fullName>
    </submittedName>
</protein>
<dbReference type="EMBL" id="JASBWR010000163">
    <property type="protein sequence ID" value="KAJ9090733.1"/>
    <property type="molecule type" value="Genomic_DNA"/>
</dbReference>
<comment type="caution">
    <text evidence="1">The sequence shown here is derived from an EMBL/GenBank/DDBJ whole genome shotgun (WGS) entry which is preliminary data.</text>
</comment>
<proteinExistence type="predicted"/>
<gene>
    <name evidence="1" type="ORF">QFC19_009475</name>
</gene>
<organism evidence="1 2">
    <name type="scientific">Naganishia cerealis</name>
    <dbReference type="NCBI Taxonomy" id="610337"/>
    <lineage>
        <taxon>Eukaryota</taxon>
        <taxon>Fungi</taxon>
        <taxon>Dikarya</taxon>
        <taxon>Basidiomycota</taxon>
        <taxon>Agaricomycotina</taxon>
        <taxon>Tremellomycetes</taxon>
        <taxon>Filobasidiales</taxon>
        <taxon>Filobasidiaceae</taxon>
        <taxon>Naganishia</taxon>
    </lineage>
</organism>
<dbReference type="Proteomes" id="UP001241377">
    <property type="component" value="Unassembled WGS sequence"/>
</dbReference>
<evidence type="ECO:0000313" key="1">
    <source>
        <dbReference type="EMBL" id="KAJ9090733.1"/>
    </source>
</evidence>
<accession>A0ACC2UV48</accession>
<keyword evidence="2" id="KW-1185">Reference proteome</keyword>
<evidence type="ECO:0000313" key="2">
    <source>
        <dbReference type="Proteomes" id="UP001241377"/>
    </source>
</evidence>
<sequence>MSGRPSSKAHTTNRWPPRAAGASSSRSSRIRRTLMANSLVWRDVDRCAELGDGADVGSTGCVNALSWSADGQTLLAAGDDTRYEICMWTPDTDTAPVPENPYPFKLADTISTGHTANIFSSKFLPGASHMTIASCAGDSQILVYDVERLDRLVAGGLRSQLGELNGMNGPGVRRLLLSVSKINPYLFTVAGTTPYAYLQDRRMVRLMKDEWATGGFAKGGEADQGGKVHCVRRFGLNPNAEEVEENTSGSNVSAGGQELSQEERPEEDAGAESEGPLQASVMPEPTSETSTSPQLSADVRSQSRHVYGTGISAQDLLVSPRLARSNNEDLDMPDGEWNVEEEQTDDAAEPQEGDHDGHDHDGTESDDDDDDDDDDDEMMSADEEELEAILADEEQGLYPAEDESSSPFSTAPVVYPRRIFKGARNVETVKDVTFLGATSDKVGSGSDDGNFFVWDKITGRLEGIWEGDSSVVNVIEQHPSLPLCAVSGIDSTVKVRAVLSSFNHVYSG</sequence>